<accession>A0A250I908</accession>
<dbReference type="Proteomes" id="UP000217289">
    <property type="component" value="Chromosome"/>
</dbReference>
<keyword evidence="2" id="KW-1185">Reference proteome</keyword>
<evidence type="ECO:0008006" key="3">
    <source>
        <dbReference type="Google" id="ProtNLM"/>
    </source>
</evidence>
<organism evidence="1 2">
    <name type="scientific">Melittangium boletus DSM 14713</name>
    <dbReference type="NCBI Taxonomy" id="1294270"/>
    <lineage>
        <taxon>Bacteria</taxon>
        <taxon>Pseudomonadati</taxon>
        <taxon>Myxococcota</taxon>
        <taxon>Myxococcia</taxon>
        <taxon>Myxococcales</taxon>
        <taxon>Cystobacterineae</taxon>
        <taxon>Archangiaceae</taxon>
        <taxon>Melittangium</taxon>
    </lineage>
</organism>
<proteinExistence type="predicted"/>
<dbReference type="RefSeq" id="WP_245919476.1">
    <property type="nucleotide sequence ID" value="NZ_CP022163.1"/>
</dbReference>
<name>A0A250I908_9BACT</name>
<dbReference type="KEGG" id="mbd:MEBOL_001086"/>
<evidence type="ECO:0000313" key="2">
    <source>
        <dbReference type="Proteomes" id="UP000217289"/>
    </source>
</evidence>
<reference evidence="1 2" key="1">
    <citation type="submission" date="2017-06" db="EMBL/GenBank/DDBJ databases">
        <authorList>
            <person name="Kim H.J."/>
            <person name="Triplett B.A."/>
        </authorList>
    </citation>
    <scope>NUCLEOTIDE SEQUENCE [LARGE SCALE GENOMIC DNA]</scope>
    <source>
        <strain evidence="1 2">DSM 14713</strain>
    </source>
</reference>
<protein>
    <recommendedName>
        <fullName evidence="3">Protein kinase</fullName>
    </recommendedName>
</protein>
<gene>
    <name evidence="1" type="ORF">MEBOL_001086</name>
</gene>
<evidence type="ECO:0000313" key="1">
    <source>
        <dbReference type="EMBL" id="ATB27642.1"/>
    </source>
</evidence>
<dbReference type="AlphaFoldDB" id="A0A250I908"/>
<dbReference type="EMBL" id="CP022163">
    <property type="protein sequence ID" value="ATB27642.1"/>
    <property type="molecule type" value="Genomic_DNA"/>
</dbReference>
<sequence length="119" mass="12909">MGDAVGTRERGWALAAGLALLLWPRTPEHFNPCGGLGESPSFTDGKELSWGVIAYPMPEKPFKEQRTPPCMPGLEVEIRGGCWVQAAQSAPCPRGSAEYQGKCYVAVKKLEPVPRSVRP</sequence>